<evidence type="ECO:0000256" key="2">
    <source>
        <dbReference type="SAM" id="SignalP"/>
    </source>
</evidence>
<dbReference type="Pfam" id="PF26571">
    <property type="entry name" value="VldE"/>
    <property type="match status" value="1"/>
</dbReference>
<reference evidence="5" key="1">
    <citation type="submission" date="2023-07" db="EMBL/GenBank/DDBJ databases">
        <title>30 novel species of actinomycetes from the DSMZ collection.</title>
        <authorList>
            <person name="Nouioui I."/>
        </authorList>
    </citation>
    <scope>NUCLEOTIDE SEQUENCE [LARGE SCALE GENOMIC DNA]</scope>
    <source>
        <strain evidence="5">DSM 44743</strain>
    </source>
</reference>
<feature type="chain" id="PRO_5046353547" description="ARB-07466-like C-terminal domain-containing protein" evidence="2">
    <location>
        <begin position="35"/>
        <end position="328"/>
    </location>
</feature>
<evidence type="ECO:0000256" key="1">
    <source>
        <dbReference type="SAM" id="Coils"/>
    </source>
</evidence>
<organism evidence="4 5">
    <name type="scientific">Nocardiopsis lambiniae</name>
    <dbReference type="NCBI Taxonomy" id="3075539"/>
    <lineage>
        <taxon>Bacteria</taxon>
        <taxon>Bacillati</taxon>
        <taxon>Actinomycetota</taxon>
        <taxon>Actinomycetes</taxon>
        <taxon>Streptosporangiales</taxon>
        <taxon>Nocardiopsidaceae</taxon>
        <taxon>Nocardiopsis</taxon>
    </lineage>
</organism>
<protein>
    <recommendedName>
        <fullName evidence="3">ARB-07466-like C-terminal domain-containing protein</fullName>
    </recommendedName>
</protein>
<gene>
    <name evidence="4" type="ORF">RM479_04840</name>
</gene>
<keyword evidence="1" id="KW-0175">Coiled coil</keyword>
<evidence type="ECO:0000313" key="5">
    <source>
        <dbReference type="Proteomes" id="UP001183390"/>
    </source>
</evidence>
<feature type="signal peptide" evidence="2">
    <location>
        <begin position="1"/>
        <end position="34"/>
    </location>
</feature>
<dbReference type="RefSeq" id="WP_311510517.1">
    <property type="nucleotide sequence ID" value="NZ_JAVREP010000002.1"/>
</dbReference>
<feature type="coiled-coil region" evidence="1">
    <location>
        <begin position="140"/>
        <end position="188"/>
    </location>
</feature>
<evidence type="ECO:0000313" key="4">
    <source>
        <dbReference type="EMBL" id="MDT0327734.1"/>
    </source>
</evidence>
<name>A0ABU2M508_9ACTN</name>
<keyword evidence="5" id="KW-1185">Reference proteome</keyword>
<keyword evidence="2" id="KW-0732">Signal</keyword>
<dbReference type="Proteomes" id="UP001183390">
    <property type="component" value="Unassembled WGS sequence"/>
</dbReference>
<feature type="coiled-coil region" evidence="1">
    <location>
        <begin position="36"/>
        <end position="91"/>
    </location>
</feature>
<dbReference type="PROSITE" id="PS51318">
    <property type="entry name" value="TAT"/>
    <property type="match status" value="1"/>
</dbReference>
<dbReference type="InterPro" id="IPR006311">
    <property type="entry name" value="TAT_signal"/>
</dbReference>
<feature type="domain" description="ARB-07466-like C-terminal" evidence="3">
    <location>
        <begin position="216"/>
        <end position="320"/>
    </location>
</feature>
<sequence>MTSTPRFRRGRRAALSLSTAVVALLVALPGTALAEPDDDEVDIEELERRAEELEETYQGELLQFTEIKDRVEKAEEDLKDVEERLDASRSGVSTIVATQYKNSSNGFDPSFSVIFSSSPEDLYGDAATLNYLGQSQAEQISGLLDTRDEAQEIRDELETELKDADDLIDELEEKKDEVAAKIKKYEEEQVPEPETGTGGGGGTGGIPQSAVGSGWEQTTPRMAAVRDEIIRNVGVPLPVGCWRSSADDHGEGRACDFMVSYGTHPTADNKAWGQRIADYAINNADRLGVEYVIWEQRIWHSANRQWRFMNDRGDLTQNHYDHVHVTAY</sequence>
<comment type="caution">
    <text evidence="4">The sequence shown here is derived from an EMBL/GenBank/DDBJ whole genome shotgun (WGS) entry which is preliminary data.</text>
</comment>
<dbReference type="InterPro" id="IPR058593">
    <property type="entry name" value="ARB_07466-like_C"/>
</dbReference>
<evidence type="ECO:0000259" key="3">
    <source>
        <dbReference type="Pfam" id="PF26571"/>
    </source>
</evidence>
<proteinExistence type="predicted"/>
<dbReference type="Gene3D" id="6.10.250.3150">
    <property type="match status" value="1"/>
</dbReference>
<dbReference type="EMBL" id="JAVREP010000002">
    <property type="protein sequence ID" value="MDT0327734.1"/>
    <property type="molecule type" value="Genomic_DNA"/>
</dbReference>
<accession>A0ABU2M508</accession>